<feature type="transmembrane region" description="Helical" evidence="6">
    <location>
        <begin position="78"/>
        <end position="98"/>
    </location>
</feature>
<dbReference type="EMBL" id="NAJQ01000762">
    <property type="protein sequence ID" value="TKA65162.1"/>
    <property type="molecule type" value="Genomic_DNA"/>
</dbReference>
<evidence type="ECO:0000256" key="2">
    <source>
        <dbReference type="ARBA" id="ARBA00006325"/>
    </source>
</evidence>
<dbReference type="PANTHER" id="PTHR22779">
    <property type="entry name" value="SD17342P"/>
    <property type="match status" value="1"/>
</dbReference>
<dbReference type="STRING" id="329884.A0A4U0WPA8"/>
<keyword evidence="8" id="KW-1185">Reference proteome</keyword>
<dbReference type="PANTHER" id="PTHR22779:SF6">
    <property type="entry name" value="SD17342P"/>
    <property type="match status" value="1"/>
</dbReference>
<organism evidence="7 8">
    <name type="scientific">Friedmanniomyces simplex</name>
    <dbReference type="NCBI Taxonomy" id="329884"/>
    <lineage>
        <taxon>Eukaryota</taxon>
        <taxon>Fungi</taxon>
        <taxon>Dikarya</taxon>
        <taxon>Ascomycota</taxon>
        <taxon>Pezizomycotina</taxon>
        <taxon>Dothideomycetes</taxon>
        <taxon>Dothideomycetidae</taxon>
        <taxon>Mycosphaerellales</taxon>
        <taxon>Teratosphaeriaceae</taxon>
        <taxon>Friedmanniomyces</taxon>
    </lineage>
</organism>
<comment type="similarity">
    <text evidence="2">Belongs to the TMEM170 family.</text>
</comment>
<evidence type="ECO:0000256" key="4">
    <source>
        <dbReference type="ARBA" id="ARBA00022989"/>
    </source>
</evidence>
<accession>A0A4U0WPA8</accession>
<dbReference type="Proteomes" id="UP000309340">
    <property type="component" value="Unassembled WGS sequence"/>
</dbReference>
<dbReference type="GO" id="GO:0016020">
    <property type="term" value="C:membrane"/>
    <property type="evidence" value="ECO:0007669"/>
    <property type="project" value="UniProtKB-SubCell"/>
</dbReference>
<evidence type="ECO:0000256" key="3">
    <source>
        <dbReference type="ARBA" id="ARBA00022692"/>
    </source>
</evidence>
<dbReference type="Pfam" id="PF10190">
    <property type="entry name" value="Tmemb_170"/>
    <property type="match status" value="1"/>
</dbReference>
<sequence length="143" mass="15822">MSNNFLKTIVDTQPIGYTPPPFPSLYWPFPVDGTQTAYLYDAHSMWRFTLFWTLICVVGVHMAAAGYAVAMQWRNWKLIWIAPMVYLLIGGIEALIAGNVVGGLVGGVYSVGYFRMSTWIPLSWGVINALVLILSSFAIQGGL</sequence>
<comment type="subcellular location">
    <subcellularLocation>
        <location evidence="1">Membrane</location>
        <topology evidence="1">Multi-pass membrane protein</topology>
    </subcellularLocation>
</comment>
<evidence type="ECO:0008006" key="9">
    <source>
        <dbReference type="Google" id="ProtNLM"/>
    </source>
</evidence>
<keyword evidence="4 6" id="KW-1133">Transmembrane helix</keyword>
<keyword evidence="3 6" id="KW-0812">Transmembrane</keyword>
<evidence type="ECO:0000256" key="5">
    <source>
        <dbReference type="ARBA" id="ARBA00023136"/>
    </source>
</evidence>
<comment type="caution">
    <text evidence="7">The sequence shown here is derived from an EMBL/GenBank/DDBJ whole genome shotgun (WGS) entry which is preliminary data.</text>
</comment>
<evidence type="ECO:0000256" key="6">
    <source>
        <dbReference type="SAM" id="Phobius"/>
    </source>
</evidence>
<evidence type="ECO:0000313" key="8">
    <source>
        <dbReference type="Proteomes" id="UP000309340"/>
    </source>
</evidence>
<feature type="transmembrane region" description="Helical" evidence="6">
    <location>
        <begin position="50"/>
        <end position="71"/>
    </location>
</feature>
<dbReference type="OrthoDB" id="2131401at2759"/>
<dbReference type="AlphaFoldDB" id="A0A4U0WPA8"/>
<feature type="transmembrane region" description="Helical" evidence="6">
    <location>
        <begin position="118"/>
        <end position="139"/>
    </location>
</feature>
<protein>
    <recommendedName>
        <fullName evidence="9">Integral membrane protein</fullName>
    </recommendedName>
</protein>
<gene>
    <name evidence="7" type="ORF">B0A55_09668</name>
</gene>
<reference evidence="7 8" key="1">
    <citation type="submission" date="2017-03" db="EMBL/GenBank/DDBJ databases">
        <title>Genomes of endolithic fungi from Antarctica.</title>
        <authorList>
            <person name="Coleine C."/>
            <person name="Masonjones S."/>
            <person name="Stajich J.E."/>
        </authorList>
    </citation>
    <scope>NUCLEOTIDE SEQUENCE [LARGE SCALE GENOMIC DNA]</scope>
    <source>
        <strain evidence="7 8">CCFEE 5184</strain>
    </source>
</reference>
<name>A0A4U0WPA8_9PEZI</name>
<dbReference type="InterPro" id="IPR019334">
    <property type="entry name" value="TMEM170A/B/YPR153W-like"/>
</dbReference>
<evidence type="ECO:0000313" key="7">
    <source>
        <dbReference type="EMBL" id="TKA65162.1"/>
    </source>
</evidence>
<proteinExistence type="inferred from homology"/>
<evidence type="ECO:0000256" key="1">
    <source>
        <dbReference type="ARBA" id="ARBA00004141"/>
    </source>
</evidence>
<keyword evidence="5 6" id="KW-0472">Membrane</keyword>